<dbReference type="OrthoDB" id="3620915at2"/>
<dbReference type="EMBL" id="FOWW01000001">
    <property type="protein sequence ID" value="SFO82061.1"/>
    <property type="molecule type" value="Genomic_DNA"/>
</dbReference>
<keyword evidence="2" id="KW-1133">Transmembrane helix</keyword>
<evidence type="ECO:0000256" key="1">
    <source>
        <dbReference type="SAM" id="MobiDB-lite"/>
    </source>
</evidence>
<dbReference type="Proteomes" id="UP000198727">
    <property type="component" value="Unassembled WGS sequence"/>
</dbReference>
<evidence type="ECO:0000313" key="3">
    <source>
        <dbReference type="EMBL" id="SFO82061.1"/>
    </source>
</evidence>
<accession>A0A1I5KBS4</accession>
<dbReference type="STRING" id="587909.SAMN05421810_10166"/>
<feature type="transmembrane region" description="Helical" evidence="2">
    <location>
        <begin position="62"/>
        <end position="81"/>
    </location>
</feature>
<sequence length="171" mass="18598">MHELWIYAVESAGWALLGFIVGYLVGRAMRDVHHMATAIPTENTDPDPRRGQDRSRVPPGQVVLGVVILLLGGLTVTQGIISHSATRRVADCQATYNNSFADALDARSNATADAQAALDELLKTVSGHLGQPPVPLDQVRAAIDHYLIERARANATRDQHPYPPPPRDLCH</sequence>
<keyword evidence="4" id="KW-1185">Reference proteome</keyword>
<evidence type="ECO:0000256" key="2">
    <source>
        <dbReference type="SAM" id="Phobius"/>
    </source>
</evidence>
<organism evidence="3 4">
    <name type="scientific">Amycolatopsis arida</name>
    <dbReference type="NCBI Taxonomy" id="587909"/>
    <lineage>
        <taxon>Bacteria</taxon>
        <taxon>Bacillati</taxon>
        <taxon>Actinomycetota</taxon>
        <taxon>Actinomycetes</taxon>
        <taxon>Pseudonocardiales</taxon>
        <taxon>Pseudonocardiaceae</taxon>
        <taxon>Amycolatopsis</taxon>
    </lineage>
</organism>
<name>A0A1I5KBS4_9PSEU</name>
<feature type="compositionally biased region" description="Basic and acidic residues" evidence="1">
    <location>
        <begin position="46"/>
        <end position="56"/>
    </location>
</feature>
<reference evidence="4" key="1">
    <citation type="submission" date="2016-10" db="EMBL/GenBank/DDBJ databases">
        <authorList>
            <person name="Varghese N."/>
            <person name="Submissions S."/>
        </authorList>
    </citation>
    <scope>NUCLEOTIDE SEQUENCE [LARGE SCALE GENOMIC DNA]</scope>
    <source>
        <strain evidence="4">CGMCC 4.5579</strain>
    </source>
</reference>
<keyword evidence="2" id="KW-0472">Membrane</keyword>
<protein>
    <submittedName>
        <fullName evidence="3">Uncharacterized protein</fullName>
    </submittedName>
</protein>
<proteinExistence type="predicted"/>
<dbReference type="RefSeq" id="WP_092526127.1">
    <property type="nucleotide sequence ID" value="NZ_FOWW01000001.1"/>
</dbReference>
<keyword evidence="2" id="KW-0812">Transmembrane</keyword>
<feature type="transmembrane region" description="Helical" evidence="2">
    <location>
        <begin position="6"/>
        <end position="25"/>
    </location>
</feature>
<feature type="region of interest" description="Disordered" evidence="1">
    <location>
        <begin position="38"/>
        <end position="57"/>
    </location>
</feature>
<dbReference type="AlphaFoldDB" id="A0A1I5KBS4"/>
<gene>
    <name evidence="3" type="ORF">SAMN05421810_10166</name>
</gene>
<evidence type="ECO:0000313" key="4">
    <source>
        <dbReference type="Proteomes" id="UP000198727"/>
    </source>
</evidence>